<name>A0A448WWG3_9PLAT</name>
<gene>
    <name evidence="2" type="ORF">PXEA_LOCUS15372</name>
</gene>
<reference evidence="2" key="1">
    <citation type="submission" date="2018-11" db="EMBL/GenBank/DDBJ databases">
        <authorList>
            <consortium name="Pathogen Informatics"/>
        </authorList>
    </citation>
    <scope>NUCLEOTIDE SEQUENCE</scope>
</reference>
<sequence>MEDNSSGDITPTSSTGASQAASFSTHTPSAGGHSESDAVLTGPITDSFDALVVASSQSTLSPDDAIDKSVSLPDQTDRDGSDGWSGDVTEDDQNGRENDDNEGGVEDKWSEEE</sequence>
<proteinExistence type="predicted"/>
<comment type="caution">
    <text evidence="2">The sequence shown here is derived from an EMBL/GenBank/DDBJ whole genome shotgun (WGS) entry which is preliminary data.</text>
</comment>
<dbReference type="Proteomes" id="UP000784294">
    <property type="component" value="Unassembled WGS sequence"/>
</dbReference>
<organism evidence="2 3">
    <name type="scientific">Protopolystoma xenopodis</name>
    <dbReference type="NCBI Taxonomy" id="117903"/>
    <lineage>
        <taxon>Eukaryota</taxon>
        <taxon>Metazoa</taxon>
        <taxon>Spiralia</taxon>
        <taxon>Lophotrochozoa</taxon>
        <taxon>Platyhelminthes</taxon>
        <taxon>Monogenea</taxon>
        <taxon>Polyopisthocotylea</taxon>
        <taxon>Polystomatidea</taxon>
        <taxon>Polystomatidae</taxon>
        <taxon>Protopolystoma</taxon>
    </lineage>
</organism>
<feature type="compositionally biased region" description="Acidic residues" evidence="1">
    <location>
        <begin position="99"/>
        <end position="113"/>
    </location>
</feature>
<evidence type="ECO:0000256" key="1">
    <source>
        <dbReference type="SAM" id="MobiDB-lite"/>
    </source>
</evidence>
<evidence type="ECO:0000313" key="3">
    <source>
        <dbReference type="Proteomes" id="UP000784294"/>
    </source>
</evidence>
<dbReference type="EMBL" id="CAAALY010053855">
    <property type="protein sequence ID" value="VEL21932.1"/>
    <property type="molecule type" value="Genomic_DNA"/>
</dbReference>
<feature type="region of interest" description="Disordered" evidence="1">
    <location>
        <begin position="56"/>
        <end position="113"/>
    </location>
</feature>
<accession>A0A448WWG3</accession>
<feature type="compositionally biased region" description="Polar residues" evidence="1">
    <location>
        <begin position="1"/>
        <end position="28"/>
    </location>
</feature>
<evidence type="ECO:0000313" key="2">
    <source>
        <dbReference type="EMBL" id="VEL21932.1"/>
    </source>
</evidence>
<protein>
    <submittedName>
        <fullName evidence="2">Uncharacterized protein</fullName>
    </submittedName>
</protein>
<feature type="non-terminal residue" evidence="2">
    <location>
        <position position="113"/>
    </location>
</feature>
<feature type="region of interest" description="Disordered" evidence="1">
    <location>
        <begin position="1"/>
        <end position="41"/>
    </location>
</feature>
<keyword evidence="3" id="KW-1185">Reference proteome</keyword>
<dbReference type="AlphaFoldDB" id="A0A448WWG3"/>